<dbReference type="OrthoDB" id="9814400at2"/>
<sequence length="364" mass="41728">MSQYPLPLLPLQHEVESKVVLKKLALAHKALAELNGVAETIPNEVIILNTLSLQEAKDSSAIENIITTHDELFSSDNIAQQFVSSAAKEVYNYASALKEGFSIVREKHLITCNQIIEIQSILEETKSGFRKLPGTALKNGETGETVYTPPQNHDEIGTLMSNLETFMNDDTLTDIDALVKMAIIHHQFESIHPFYDGNGRTGRIINILYLVKEGLLHLPILYLSRYINQNKGSYYNLLQETRITQNWEPWILFMLEAVEQTSIQTTGIIRGIKKLMMDYKQKIRTNLPKIYSQDLINNLFKHPYTKIDFLVQDLDITRQTASKYLDQLIELKLVTLHKIGKENFYINTALYDFLHNAPQQFKFK</sequence>
<dbReference type="Pfam" id="PF02661">
    <property type="entry name" value="Fic"/>
    <property type="match status" value="1"/>
</dbReference>
<dbReference type="InterPro" id="IPR036390">
    <property type="entry name" value="WH_DNA-bd_sf"/>
</dbReference>
<evidence type="ECO:0000313" key="5">
    <source>
        <dbReference type="EMBL" id="RED18995.1"/>
    </source>
</evidence>
<feature type="binding site" evidence="3">
    <location>
        <begin position="196"/>
        <end position="203"/>
    </location>
    <ligand>
        <name>ATP</name>
        <dbReference type="ChEBI" id="CHEBI:30616"/>
    </ligand>
</feature>
<dbReference type="Proteomes" id="UP000257004">
    <property type="component" value="Unassembled WGS sequence"/>
</dbReference>
<dbReference type="PANTHER" id="PTHR13504">
    <property type="entry name" value="FIDO DOMAIN-CONTAINING PROTEIN DDB_G0283145"/>
    <property type="match status" value="1"/>
</dbReference>
<dbReference type="Gene3D" id="1.10.3290.10">
    <property type="entry name" value="Fido-like domain"/>
    <property type="match status" value="1"/>
</dbReference>
<feature type="binding site" evidence="3">
    <location>
        <begin position="234"/>
        <end position="235"/>
    </location>
    <ligand>
        <name>ATP</name>
        <dbReference type="ChEBI" id="CHEBI:30616"/>
    </ligand>
</feature>
<evidence type="ECO:0000259" key="4">
    <source>
        <dbReference type="PROSITE" id="PS51459"/>
    </source>
</evidence>
<feature type="active site" evidence="2">
    <location>
        <position position="192"/>
    </location>
</feature>
<feature type="domain" description="Fido" evidence="4">
    <location>
        <begin position="110"/>
        <end position="256"/>
    </location>
</feature>
<keyword evidence="1" id="KW-0067">ATP-binding</keyword>
<name>A0A3D9FJH8_9FLAO</name>
<protein>
    <submittedName>
        <fullName evidence="5">Fic family protein</fullName>
    </submittedName>
</protein>
<dbReference type="PANTHER" id="PTHR13504:SF35">
    <property type="entry name" value="PROTEIN ADENYLYLTRANSFERASE SOFIC"/>
    <property type="match status" value="1"/>
</dbReference>
<feature type="binding site" evidence="1">
    <location>
        <begin position="197"/>
        <end position="203"/>
    </location>
    <ligand>
        <name>ATP</name>
        <dbReference type="ChEBI" id="CHEBI:30616"/>
    </ligand>
</feature>
<dbReference type="InterPro" id="IPR003812">
    <property type="entry name" value="Fido"/>
</dbReference>
<dbReference type="AlphaFoldDB" id="A0A3D9FJH8"/>
<dbReference type="EMBL" id="QRDQ01000014">
    <property type="protein sequence ID" value="RED18995.1"/>
    <property type="molecule type" value="Genomic_DNA"/>
</dbReference>
<dbReference type="InterPro" id="IPR048770">
    <property type="entry name" value="SoFic-like_C"/>
</dbReference>
<dbReference type="PIRSF" id="PIRSF038925">
    <property type="entry name" value="AMP-prot_trans"/>
    <property type="match status" value="1"/>
</dbReference>
<gene>
    <name evidence="5" type="ORF">BD847_4248</name>
</gene>
<proteinExistence type="predicted"/>
<feature type="binding site" evidence="1">
    <location>
        <position position="234"/>
    </location>
    <ligand>
        <name>ATP</name>
        <dbReference type="ChEBI" id="CHEBI:30616"/>
    </ligand>
</feature>
<feature type="binding site" evidence="1">
    <location>
        <position position="192"/>
    </location>
    <ligand>
        <name>ATP</name>
        <dbReference type="ChEBI" id="CHEBI:30616"/>
    </ligand>
</feature>
<comment type="caution">
    <text evidence="5">The sequence shown here is derived from an EMBL/GenBank/DDBJ whole genome shotgun (WGS) entry which is preliminary data.</text>
</comment>
<evidence type="ECO:0000256" key="2">
    <source>
        <dbReference type="PIRSR" id="PIRSR640198-1"/>
    </source>
</evidence>
<feature type="binding site" evidence="1">
    <location>
        <position position="63"/>
    </location>
    <ligand>
        <name>ATP</name>
        <dbReference type="ChEBI" id="CHEBI:30616"/>
    </ligand>
</feature>
<dbReference type="PROSITE" id="PS51459">
    <property type="entry name" value="FIDO"/>
    <property type="match status" value="1"/>
</dbReference>
<dbReference type="InterPro" id="IPR040198">
    <property type="entry name" value="Fido_containing"/>
</dbReference>
<dbReference type="SUPFAM" id="SSF46785">
    <property type="entry name" value="Winged helix' DNA-binding domain"/>
    <property type="match status" value="1"/>
</dbReference>
<reference evidence="5 6" key="1">
    <citation type="submission" date="2018-07" db="EMBL/GenBank/DDBJ databases">
        <title>Genomic Encyclopedia of Archaeal and Bacterial Type Strains, Phase II (KMG-II): from individual species to whole genera.</title>
        <authorList>
            <person name="Goeker M."/>
        </authorList>
    </citation>
    <scope>NUCLEOTIDE SEQUENCE [LARGE SCALE GENOMIC DNA]</scope>
    <source>
        <strain evidence="5 6">DSM 25795</strain>
    </source>
</reference>
<dbReference type="SUPFAM" id="SSF140931">
    <property type="entry name" value="Fic-like"/>
    <property type="match status" value="1"/>
</dbReference>
<keyword evidence="1" id="KW-0547">Nucleotide-binding</keyword>
<evidence type="ECO:0000256" key="3">
    <source>
        <dbReference type="PIRSR" id="PIRSR640198-2"/>
    </source>
</evidence>
<accession>A0A3D9FJH8</accession>
<dbReference type="InterPro" id="IPR025758">
    <property type="entry name" value="Fic/DOC_N"/>
</dbReference>
<evidence type="ECO:0000256" key="1">
    <source>
        <dbReference type="PIRSR" id="PIRSR038925-1"/>
    </source>
</evidence>
<organism evidence="5 6">
    <name type="scientific">Flavobacterium cutihirudinis</name>
    <dbReference type="NCBI Taxonomy" id="1265740"/>
    <lineage>
        <taxon>Bacteria</taxon>
        <taxon>Pseudomonadati</taxon>
        <taxon>Bacteroidota</taxon>
        <taxon>Flavobacteriia</taxon>
        <taxon>Flavobacteriales</taxon>
        <taxon>Flavobacteriaceae</taxon>
        <taxon>Flavobacterium</taxon>
    </lineage>
</organism>
<dbReference type="Pfam" id="PF21248">
    <property type="entry name" value="SoFic-like_C"/>
    <property type="match status" value="1"/>
</dbReference>
<dbReference type="Pfam" id="PF13784">
    <property type="entry name" value="Fic_N"/>
    <property type="match status" value="1"/>
</dbReference>
<keyword evidence="6" id="KW-1185">Reference proteome</keyword>
<dbReference type="InterPro" id="IPR036597">
    <property type="entry name" value="Fido-like_dom_sf"/>
</dbReference>
<dbReference type="InterPro" id="IPR026287">
    <property type="entry name" value="SoFic-like"/>
</dbReference>
<dbReference type="RefSeq" id="WP_115890140.1">
    <property type="nucleotide sequence ID" value="NZ_QRDQ01000014.1"/>
</dbReference>
<evidence type="ECO:0000313" key="6">
    <source>
        <dbReference type="Proteomes" id="UP000257004"/>
    </source>
</evidence>
<dbReference type="GO" id="GO:0005524">
    <property type="term" value="F:ATP binding"/>
    <property type="evidence" value="ECO:0007669"/>
    <property type="project" value="UniProtKB-KW"/>
</dbReference>